<protein>
    <submittedName>
        <fullName evidence="1">Uncharacterized protein</fullName>
    </submittedName>
</protein>
<evidence type="ECO:0000313" key="3">
    <source>
        <dbReference type="Proteomes" id="UP000243534"/>
    </source>
</evidence>
<reference evidence="1 3" key="1">
    <citation type="submission" date="2016-07" db="EMBL/GenBank/DDBJ databases">
        <authorList>
            <person name="Yuval B."/>
        </authorList>
    </citation>
    <scope>NUCLEOTIDE SEQUENCE [LARGE SCALE GENOMIC DNA]</scope>
    <source>
        <strain evidence="1 3">IL</strain>
    </source>
</reference>
<sequence>MLNVTGALYQQPGKRHEYHLSDGSSVVECPPLPVSSRWQFWDNMNHRIYKKGLQSEMKAAVDYHKKKWGCK</sequence>
<accession>A0A1E7YUI3</accession>
<name>A0A1E7YUI3_9GAMM</name>
<evidence type="ECO:0000313" key="2">
    <source>
        <dbReference type="EMBL" id="RAP70323.1"/>
    </source>
</evidence>
<dbReference type="EMBL" id="LJAM02000383">
    <property type="protein sequence ID" value="RAP70323.1"/>
    <property type="molecule type" value="Genomic_DNA"/>
</dbReference>
<evidence type="ECO:0000313" key="4">
    <source>
        <dbReference type="Proteomes" id="UP000244334"/>
    </source>
</evidence>
<reference evidence="2 4" key="2">
    <citation type="submission" date="2018-04" db="EMBL/GenBank/DDBJ databases">
        <title>Genomes of the Obligate Erwinia dacicola and Facultative Enterobacter sp. OLF Endosymbionts of the Olive Fruit fly, Bactrocera oleae.</title>
        <authorList>
            <person name="Estes A.M."/>
            <person name="Hearn D.J."/>
            <person name="Agarwal S."/>
            <person name="Pierson E.A."/>
            <person name="Dunning-Hotopp J.C."/>
        </authorList>
    </citation>
    <scope>NUCLEOTIDE SEQUENCE [LARGE SCALE GENOMIC DNA]</scope>
    <source>
        <strain evidence="2 4">Oroville</strain>
    </source>
</reference>
<comment type="caution">
    <text evidence="1">The sequence shown here is derived from an EMBL/GenBank/DDBJ whole genome shotgun (WGS) entry which is preliminary data.</text>
</comment>
<dbReference type="AlphaFoldDB" id="A0A1E7YUI3"/>
<gene>
    <name evidence="2" type="ORF">ACZ87_02876</name>
    <name evidence="1" type="ORF">BBW68_03285</name>
</gene>
<evidence type="ECO:0000313" key="1">
    <source>
        <dbReference type="EMBL" id="OFC58160.1"/>
    </source>
</evidence>
<dbReference type="Proteomes" id="UP000243534">
    <property type="component" value="Unassembled WGS sequence"/>
</dbReference>
<dbReference type="Proteomes" id="UP000244334">
    <property type="component" value="Unassembled WGS sequence"/>
</dbReference>
<organism evidence="1 3">
    <name type="scientific">Candidatus Erwinia dacicola</name>
    <dbReference type="NCBI Taxonomy" id="252393"/>
    <lineage>
        <taxon>Bacteria</taxon>
        <taxon>Pseudomonadati</taxon>
        <taxon>Pseudomonadota</taxon>
        <taxon>Gammaproteobacteria</taxon>
        <taxon>Enterobacterales</taxon>
        <taxon>Erwiniaceae</taxon>
        <taxon>Erwinia</taxon>
    </lineage>
</organism>
<proteinExistence type="predicted"/>
<dbReference type="EMBL" id="MAYS01000601">
    <property type="protein sequence ID" value="OFC58160.1"/>
    <property type="molecule type" value="Genomic_DNA"/>
</dbReference>
<keyword evidence="4" id="KW-1185">Reference proteome</keyword>